<keyword evidence="1" id="KW-0460">Magnesium</keyword>
<dbReference type="InterPro" id="IPR051619">
    <property type="entry name" value="TypeII_TA_RNase_PINc/VapC"/>
</dbReference>
<reference evidence="3" key="1">
    <citation type="submission" date="2020-05" db="EMBL/GenBank/DDBJ databases">
        <authorList>
            <person name="Chiriac C."/>
            <person name="Salcher M."/>
            <person name="Ghai R."/>
            <person name="Kavagutti S V."/>
        </authorList>
    </citation>
    <scope>NUCLEOTIDE SEQUENCE</scope>
</reference>
<dbReference type="InterPro" id="IPR002716">
    <property type="entry name" value="PIN_dom"/>
</dbReference>
<dbReference type="InterPro" id="IPR029060">
    <property type="entry name" value="PIN-like_dom_sf"/>
</dbReference>
<dbReference type="Pfam" id="PF01850">
    <property type="entry name" value="PIN"/>
    <property type="match status" value="1"/>
</dbReference>
<dbReference type="PANTHER" id="PTHR35901">
    <property type="entry name" value="RIBONUCLEASE VAPC3"/>
    <property type="match status" value="1"/>
</dbReference>
<dbReference type="EMBL" id="CAFBLP010000108">
    <property type="protein sequence ID" value="CAB4890948.1"/>
    <property type="molecule type" value="Genomic_DNA"/>
</dbReference>
<evidence type="ECO:0000259" key="2">
    <source>
        <dbReference type="Pfam" id="PF01850"/>
    </source>
</evidence>
<dbReference type="AlphaFoldDB" id="A0A6J7FAS6"/>
<name>A0A6J7FAS6_9ZZZZ</name>
<dbReference type="InterPro" id="IPR044153">
    <property type="entry name" value="PIN_Pae0151-like"/>
</dbReference>
<organism evidence="3">
    <name type="scientific">freshwater metagenome</name>
    <dbReference type="NCBI Taxonomy" id="449393"/>
    <lineage>
        <taxon>unclassified sequences</taxon>
        <taxon>metagenomes</taxon>
        <taxon>ecological metagenomes</taxon>
    </lineage>
</organism>
<dbReference type="Gene3D" id="3.40.50.1010">
    <property type="entry name" value="5'-nuclease"/>
    <property type="match status" value="1"/>
</dbReference>
<gene>
    <name evidence="3" type="ORF">UFOPK3376_02828</name>
</gene>
<dbReference type="SUPFAM" id="SSF88723">
    <property type="entry name" value="PIN domain-like"/>
    <property type="match status" value="1"/>
</dbReference>
<accession>A0A6J7FAS6</accession>
<proteinExistence type="predicted"/>
<evidence type="ECO:0000313" key="3">
    <source>
        <dbReference type="EMBL" id="CAB4890948.1"/>
    </source>
</evidence>
<feature type="domain" description="PIN" evidence="2">
    <location>
        <begin position="9"/>
        <end position="114"/>
    </location>
</feature>
<dbReference type="CDD" id="cd09873">
    <property type="entry name" value="PIN_Pae0151-like"/>
    <property type="match status" value="1"/>
</dbReference>
<sequence>MLANVVGDDGRAGRAARTRIAAASQWSAPDLVDVETVSVLRKRWRAGDLTARRFRSAVGDLLSLPIARFPAGPLMIRAYELRANVAPSDATYIALAEGLSCPLVTADARLARARGINCAVDVLVF</sequence>
<dbReference type="PANTHER" id="PTHR35901:SF1">
    <property type="entry name" value="EXONUCLEASE VAPC9"/>
    <property type="match status" value="1"/>
</dbReference>
<protein>
    <submittedName>
        <fullName evidence="3">Unannotated protein</fullName>
    </submittedName>
</protein>
<evidence type="ECO:0000256" key="1">
    <source>
        <dbReference type="ARBA" id="ARBA00022842"/>
    </source>
</evidence>